<evidence type="ECO:0000256" key="2">
    <source>
        <dbReference type="ARBA" id="ARBA00007277"/>
    </source>
</evidence>
<dbReference type="SUPFAM" id="SSF51695">
    <property type="entry name" value="PLC-like phosphodiesterases"/>
    <property type="match status" value="1"/>
</dbReference>
<comment type="subcellular location">
    <subcellularLocation>
        <location evidence="1">Membrane</location>
    </subcellularLocation>
</comment>
<keyword evidence="4" id="KW-0378">Hydrolase</keyword>
<comment type="catalytic activity">
    <reaction evidence="11">
        <text>1-O-(1Z-octadecenyl)-sn-glycero-3-phospho-N-hexadecanoyl-ethanolamine + H2O = 1-O-(1Z-octadecenyl)-sn-glycero-3-phosphate + N-hexadecanoylethanolamine + H(+)</text>
        <dbReference type="Rhea" id="RHEA:53184"/>
        <dbReference type="ChEBI" id="CHEBI:15377"/>
        <dbReference type="ChEBI" id="CHEBI:15378"/>
        <dbReference type="ChEBI" id="CHEBI:71464"/>
        <dbReference type="ChEBI" id="CHEBI:137009"/>
        <dbReference type="ChEBI" id="CHEBI:137017"/>
    </reaction>
    <physiologicalReaction direction="left-to-right" evidence="11">
        <dbReference type="Rhea" id="RHEA:53185"/>
    </physiologicalReaction>
</comment>
<accession>A0ABM4DES2</accession>
<comment type="catalytic activity">
    <reaction evidence="12">
        <text>N,1-di-(9Z-octadecenoyl)-sn-glycero-3-phosphoethanolamine + H2O = N-(9Z-octadecenoyl) ethanolamine + 1-(9Z-octadecenoyl)-sn-glycero-3-phosphate + H(+)</text>
        <dbReference type="Rhea" id="RHEA:56460"/>
        <dbReference type="ChEBI" id="CHEBI:15377"/>
        <dbReference type="ChEBI" id="CHEBI:15378"/>
        <dbReference type="ChEBI" id="CHEBI:71466"/>
        <dbReference type="ChEBI" id="CHEBI:74544"/>
        <dbReference type="ChEBI" id="CHEBI:85222"/>
    </reaction>
    <physiologicalReaction direction="left-to-right" evidence="12">
        <dbReference type="Rhea" id="RHEA:56461"/>
    </physiologicalReaction>
</comment>
<dbReference type="RefSeq" id="XP_065672910.1">
    <property type="nucleotide sequence ID" value="XM_065816838.1"/>
</dbReference>
<evidence type="ECO:0000256" key="5">
    <source>
        <dbReference type="ARBA" id="ARBA00022989"/>
    </source>
</evidence>
<feature type="transmembrane region" description="Helical" evidence="13">
    <location>
        <begin position="6"/>
        <end position="27"/>
    </location>
</feature>
<evidence type="ECO:0000256" key="12">
    <source>
        <dbReference type="ARBA" id="ARBA00048947"/>
    </source>
</evidence>
<protein>
    <submittedName>
        <fullName evidence="16">Lysophospholipase D GDPD1</fullName>
    </submittedName>
</protein>
<evidence type="ECO:0000313" key="16">
    <source>
        <dbReference type="RefSeq" id="XP_065672910.1"/>
    </source>
</evidence>
<evidence type="ECO:0000256" key="3">
    <source>
        <dbReference type="ARBA" id="ARBA00022692"/>
    </source>
</evidence>
<keyword evidence="6" id="KW-0443">Lipid metabolism</keyword>
<evidence type="ECO:0000256" key="10">
    <source>
        <dbReference type="ARBA" id="ARBA00047538"/>
    </source>
</evidence>
<reference evidence="16" key="1">
    <citation type="submission" date="2025-08" db="UniProtKB">
        <authorList>
            <consortium name="RefSeq"/>
        </authorList>
    </citation>
    <scope>IDENTIFICATION</scope>
</reference>
<keyword evidence="5 13" id="KW-1133">Transmembrane helix</keyword>
<gene>
    <name evidence="16" type="primary">LOC100200468</name>
</gene>
<proteinExistence type="inferred from homology"/>
<evidence type="ECO:0000313" key="15">
    <source>
        <dbReference type="Proteomes" id="UP001652625"/>
    </source>
</evidence>
<evidence type="ECO:0000256" key="9">
    <source>
        <dbReference type="ARBA" id="ARBA00047392"/>
    </source>
</evidence>
<name>A0ABM4DES2_HYDVU</name>
<dbReference type="InterPro" id="IPR030395">
    <property type="entry name" value="GP_PDE_dom"/>
</dbReference>
<keyword evidence="15" id="KW-1185">Reference proteome</keyword>
<dbReference type="GeneID" id="100200468"/>
<keyword evidence="3 13" id="KW-0812">Transmembrane</keyword>
<dbReference type="InterPro" id="IPR052271">
    <property type="entry name" value="GDPD-Related"/>
</dbReference>
<dbReference type="PROSITE" id="PS51704">
    <property type="entry name" value="GP_PDE"/>
    <property type="match status" value="1"/>
</dbReference>
<evidence type="ECO:0000256" key="1">
    <source>
        <dbReference type="ARBA" id="ARBA00004370"/>
    </source>
</evidence>
<comment type="catalytic activity">
    <reaction evidence="9">
        <text>N-(5Z,8Z,11Z,14Z-eicosatetraenoyl)-1-(9Z-octadecenoyl)-sn-glycero-3-phosphoethanolamine + H2O = N-(5Z,8Z,11Z,14Z-eicosatetraenoyl)-ethanolamine + 1-(9Z-octadecenoyl)-sn-glycero-3-phosphate + H(+)</text>
        <dbReference type="Rhea" id="RHEA:45544"/>
        <dbReference type="ChEBI" id="CHEBI:2700"/>
        <dbReference type="ChEBI" id="CHEBI:15377"/>
        <dbReference type="ChEBI" id="CHEBI:15378"/>
        <dbReference type="ChEBI" id="CHEBI:74544"/>
        <dbReference type="ChEBI" id="CHEBI:85223"/>
    </reaction>
    <physiologicalReaction direction="left-to-right" evidence="9">
        <dbReference type="Rhea" id="RHEA:45545"/>
    </physiologicalReaction>
</comment>
<evidence type="ECO:0000256" key="6">
    <source>
        <dbReference type="ARBA" id="ARBA00023098"/>
    </source>
</evidence>
<dbReference type="CDD" id="cd08612">
    <property type="entry name" value="GDPD_GDE4"/>
    <property type="match status" value="1"/>
</dbReference>
<evidence type="ECO:0000256" key="7">
    <source>
        <dbReference type="ARBA" id="ARBA00023136"/>
    </source>
</evidence>
<feature type="transmembrane region" description="Helical" evidence="13">
    <location>
        <begin position="198"/>
        <end position="221"/>
    </location>
</feature>
<comment type="similarity">
    <text evidence="2">Belongs to the glycerophosphoryl diester phosphodiesterase family.</text>
</comment>
<dbReference type="Gene3D" id="3.20.20.190">
    <property type="entry name" value="Phosphatidylinositol (PI) phosphodiesterase"/>
    <property type="match status" value="1"/>
</dbReference>
<comment type="catalytic activity">
    <reaction evidence="8">
        <text>1-O-hexadecyl-sn-glycero-3-phosphocholine + H2O = 1-O-hexadecyl-sn-glycero-3-phosphate + choline + H(+)</text>
        <dbReference type="Rhea" id="RHEA:41143"/>
        <dbReference type="ChEBI" id="CHEBI:15354"/>
        <dbReference type="ChEBI" id="CHEBI:15377"/>
        <dbReference type="ChEBI" id="CHEBI:15378"/>
        <dbReference type="ChEBI" id="CHEBI:64496"/>
        <dbReference type="ChEBI" id="CHEBI:77580"/>
    </reaction>
    <physiologicalReaction direction="left-to-right" evidence="8">
        <dbReference type="Rhea" id="RHEA:41144"/>
    </physiologicalReaction>
</comment>
<dbReference type="Proteomes" id="UP001652625">
    <property type="component" value="Chromosome 13"/>
</dbReference>
<dbReference type="PANTHER" id="PTHR42758:SF2">
    <property type="entry name" value="PHOSPHATIDYLGLYCEROL PHOSPHOLIPASE C"/>
    <property type="match status" value="1"/>
</dbReference>
<evidence type="ECO:0000256" key="13">
    <source>
        <dbReference type="SAM" id="Phobius"/>
    </source>
</evidence>
<keyword evidence="7 13" id="KW-0472">Membrane</keyword>
<evidence type="ECO:0000256" key="4">
    <source>
        <dbReference type="ARBA" id="ARBA00022801"/>
    </source>
</evidence>
<dbReference type="InterPro" id="IPR017946">
    <property type="entry name" value="PLC-like_Pdiesterase_TIM-brl"/>
</dbReference>
<evidence type="ECO:0000259" key="14">
    <source>
        <dbReference type="PROSITE" id="PS51704"/>
    </source>
</evidence>
<dbReference type="Pfam" id="PF03009">
    <property type="entry name" value="GDPD"/>
    <property type="match status" value="1"/>
</dbReference>
<feature type="domain" description="GP-PDE" evidence="14">
    <location>
        <begin position="38"/>
        <end position="307"/>
    </location>
</feature>
<evidence type="ECO:0000256" key="8">
    <source>
        <dbReference type="ARBA" id="ARBA00036083"/>
    </source>
</evidence>
<dbReference type="PANTHER" id="PTHR42758">
    <property type="entry name" value="PHOSPHATIDYLGLYCEROL PHOSPHOLIPASE C"/>
    <property type="match status" value="1"/>
</dbReference>
<organism evidence="15 16">
    <name type="scientific">Hydra vulgaris</name>
    <name type="common">Hydra</name>
    <name type="synonym">Hydra attenuata</name>
    <dbReference type="NCBI Taxonomy" id="6087"/>
    <lineage>
        <taxon>Eukaryota</taxon>
        <taxon>Metazoa</taxon>
        <taxon>Cnidaria</taxon>
        <taxon>Hydrozoa</taxon>
        <taxon>Hydroidolina</taxon>
        <taxon>Anthoathecata</taxon>
        <taxon>Aplanulata</taxon>
        <taxon>Hydridae</taxon>
        <taxon>Hydra</taxon>
    </lineage>
</organism>
<sequence length="319" mass="37423">MIWLWVVLGVFITYLMTSFIFLINPHLLHEKKKHPFKCKHISHRGGAGENLENTLSAFRHAASQGTEMFEIDVQLTADSQVVISHDNHLQRLTGEDCYISDLNYNDLPLLLHTLTVTFNPNETTTCSNNDRKIPLLQNLFDEFPTMPINIDVKTHNENLVNEVLQLIEKYNRKNLIALGSVNNKTAKLLYRKERNIPYFFSVKQAILLVVSFYLGILPFLSIKEHFFEIPFIRAFLRHPDIPMFFKVILHICDWLLRSPTLYKHLQKRGIQVFIWVINKEDDFKYCFEYLKVDGIMTDYPTRLSKYLNKKIGYKTISPQ</sequence>
<evidence type="ECO:0000256" key="11">
    <source>
        <dbReference type="ARBA" id="ARBA00048580"/>
    </source>
</evidence>
<comment type="catalytic activity">
    <reaction evidence="10">
        <text>N-hexadecanoyl-1-(9Z-octadecenoyl)-sn-glycero-3-phosphoethanolamine + H2O = N-hexadecanoylethanolamine + 1-(9Z-octadecenoyl)-sn-glycero-3-phosphate + H(+)</text>
        <dbReference type="Rhea" id="RHEA:53168"/>
        <dbReference type="ChEBI" id="CHEBI:15377"/>
        <dbReference type="ChEBI" id="CHEBI:15378"/>
        <dbReference type="ChEBI" id="CHEBI:71464"/>
        <dbReference type="ChEBI" id="CHEBI:74544"/>
        <dbReference type="ChEBI" id="CHEBI:85217"/>
    </reaction>
    <physiologicalReaction direction="left-to-right" evidence="10">
        <dbReference type="Rhea" id="RHEA:53169"/>
    </physiologicalReaction>
</comment>